<evidence type="ECO:0000256" key="21">
    <source>
        <dbReference type="ARBA" id="ARBA00077189"/>
    </source>
</evidence>
<keyword evidence="14" id="KW-1133">Transmembrane helix</keyword>
<dbReference type="SMART" id="SM00365">
    <property type="entry name" value="LRR_SD22"/>
    <property type="match status" value="5"/>
</dbReference>
<evidence type="ECO:0000256" key="15">
    <source>
        <dbReference type="ARBA" id="ARBA00023136"/>
    </source>
</evidence>
<keyword evidence="10 24" id="KW-0732">Signal</keyword>
<evidence type="ECO:0000256" key="22">
    <source>
        <dbReference type="ARBA" id="ARBA00083850"/>
    </source>
</evidence>
<evidence type="ECO:0000256" key="16">
    <source>
        <dbReference type="ARBA" id="ARBA00023157"/>
    </source>
</evidence>
<evidence type="ECO:0000256" key="18">
    <source>
        <dbReference type="ARBA" id="ARBA00060161"/>
    </source>
</evidence>
<dbReference type="EMBL" id="KB031095">
    <property type="protein sequence ID" value="ELK03389.1"/>
    <property type="molecule type" value="Genomic_DNA"/>
</dbReference>
<evidence type="ECO:0000256" key="13">
    <source>
        <dbReference type="ARBA" id="ARBA00022974"/>
    </source>
</evidence>
<keyword evidence="13" id="KW-0654">Proteoglycan</keyword>
<dbReference type="Pfam" id="PF13306">
    <property type="entry name" value="LRR_5"/>
    <property type="match status" value="1"/>
</dbReference>
<proteinExistence type="inferred from homology"/>
<keyword evidence="8" id="KW-0765">Sulfation</keyword>
<evidence type="ECO:0000259" key="25">
    <source>
        <dbReference type="SMART" id="SM00013"/>
    </source>
</evidence>
<dbReference type="SMART" id="SM00369">
    <property type="entry name" value="LRR_TYP"/>
    <property type="match status" value="14"/>
</dbReference>
<dbReference type="GO" id="GO:0005886">
    <property type="term" value="C:plasma membrane"/>
    <property type="evidence" value="ECO:0007669"/>
    <property type="project" value="UniProtKB-SubCell"/>
</dbReference>
<evidence type="ECO:0000256" key="24">
    <source>
        <dbReference type="SAM" id="SignalP"/>
    </source>
</evidence>
<dbReference type="Pfam" id="PF13855">
    <property type="entry name" value="LRR_8"/>
    <property type="match status" value="4"/>
</dbReference>
<comment type="subunit">
    <text evidence="19">Binds the alpha(V)beta(3)-integrin.</text>
</comment>
<dbReference type="InterPro" id="IPR000372">
    <property type="entry name" value="LRRNT"/>
</dbReference>
<evidence type="ECO:0000256" key="8">
    <source>
        <dbReference type="ARBA" id="ARBA00022641"/>
    </source>
</evidence>
<comment type="function">
    <text evidence="18">May be implicated in biomineralization processes. Has a function in binding of osteoblasts via the alpha(V)beta(3)-integrin.</text>
</comment>
<feature type="chain" id="PRO_5013152996" description="Osteomodulin" evidence="24">
    <location>
        <begin position="16"/>
        <end position="738"/>
    </location>
</feature>
<dbReference type="PANTHER" id="PTHR45712:SF3">
    <property type="entry name" value="OSTEOMODULIN"/>
    <property type="match status" value="1"/>
</dbReference>
<evidence type="ECO:0000313" key="26">
    <source>
        <dbReference type="EMBL" id="ELK03389.1"/>
    </source>
</evidence>
<keyword evidence="9" id="KW-0812">Transmembrane</keyword>
<keyword evidence="15" id="KW-0472">Membrane</keyword>
<evidence type="ECO:0000256" key="10">
    <source>
        <dbReference type="ARBA" id="ARBA00022729"/>
    </source>
</evidence>
<protein>
    <recommendedName>
        <fullName evidence="20">Osteomodulin</fullName>
    </recommendedName>
    <alternativeName>
        <fullName evidence="22">Keratan sulfate proteoglycan osteomodulin</fullName>
    </alternativeName>
    <alternativeName>
        <fullName evidence="21">Osteoadherin</fullName>
    </alternativeName>
</protein>
<dbReference type="SMART" id="SM00013">
    <property type="entry name" value="LRRNT"/>
    <property type="match status" value="2"/>
</dbReference>
<keyword evidence="11" id="KW-0677">Repeat</keyword>
<dbReference type="PROSITE" id="PS51450">
    <property type="entry name" value="LRR"/>
    <property type="match status" value="5"/>
</dbReference>
<feature type="domain" description="LRRNT" evidence="25">
    <location>
        <begin position="66"/>
        <end position="98"/>
    </location>
</feature>
<dbReference type="InterPro" id="IPR032675">
    <property type="entry name" value="LRR_dom_sf"/>
</dbReference>
<dbReference type="eggNOG" id="KOG0619">
    <property type="taxonomic scope" value="Eukaryota"/>
</dbReference>
<keyword evidence="4" id="KW-1003">Cell membrane</keyword>
<keyword evidence="7" id="KW-0433">Leucine-rich repeat</keyword>
<keyword evidence="12" id="KW-0130">Cell adhesion</keyword>
<evidence type="ECO:0000256" key="19">
    <source>
        <dbReference type="ARBA" id="ARBA00065765"/>
    </source>
</evidence>
<dbReference type="InterPro" id="IPR001611">
    <property type="entry name" value="Leu-rich_rpt"/>
</dbReference>
<feature type="region of interest" description="Disordered" evidence="23">
    <location>
        <begin position="700"/>
        <end position="738"/>
    </location>
</feature>
<keyword evidence="16" id="KW-1015">Disulfide bond</keyword>
<keyword evidence="5" id="KW-0964">Secreted</keyword>
<dbReference type="FunCoup" id="L5JVD1">
    <property type="interactions" value="21"/>
</dbReference>
<dbReference type="InterPro" id="IPR026906">
    <property type="entry name" value="LRR_5"/>
</dbReference>
<evidence type="ECO:0000256" key="23">
    <source>
        <dbReference type="SAM" id="MobiDB-lite"/>
    </source>
</evidence>
<gene>
    <name evidence="26" type="ORF">PAL_GLEAN10003491</name>
</gene>
<keyword evidence="17" id="KW-0325">Glycoprotein</keyword>
<evidence type="ECO:0000256" key="6">
    <source>
        <dbReference type="ARBA" id="ARBA00022530"/>
    </source>
</evidence>
<dbReference type="GO" id="GO:0005615">
    <property type="term" value="C:extracellular space"/>
    <property type="evidence" value="ECO:0007669"/>
    <property type="project" value="TreeGrafter"/>
</dbReference>
<feature type="domain" description="LRRNT" evidence="25">
    <location>
        <begin position="377"/>
        <end position="411"/>
    </location>
</feature>
<evidence type="ECO:0000256" key="4">
    <source>
        <dbReference type="ARBA" id="ARBA00022475"/>
    </source>
</evidence>
<dbReference type="InterPro" id="IPR003591">
    <property type="entry name" value="Leu-rich_rpt_typical-subtyp"/>
</dbReference>
<name>L5JVD1_PTEAL</name>
<dbReference type="InParanoid" id="L5JVD1"/>
<evidence type="ECO:0000256" key="12">
    <source>
        <dbReference type="ARBA" id="ARBA00022889"/>
    </source>
</evidence>
<evidence type="ECO:0000256" key="17">
    <source>
        <dbReference type="ARBA" id="ARBA00023180"/>
    </source>
</evidence>
<evidence type="ECO:0000256" key="14">
    <source>
        <dbReference type="ARBA" id="ARBA00022989"/>
    </source>
</evidence>
<dbReference type="InterPro" id="IPR050333">
    <property type="entry name" value="SLRP"/>
</dbReference>
<evidence type="ECO:0000256" key="7">
    <source>
        <dbReference type="ARBA" id="ARBA00022614"/>
    </source>
</evidence>
<dbReference type="PANTHER" id="PTHR45712">
    <property type="entry name" value="AGAP008170-PA"/>
    <property type="match status" value="1"/>
</dbReference>
<organism evidence="26 27">
    <name type="scientific">Pteropus alecto</name>
    <name type="common">Black flying fox</name>
    <dbReference type="NCBI Taxonomy" id="9402"/>
    <lineage>
        <taxon>Eukaryota</taxon>
        <taxon>Metazoa</taxon>
        <taxon>Chordata</taxon>
        <taxon>Craniata</taxon>
        <taxon>Vertebrata</taxon>
        <taxon>Euteleostomi</taxon>
        <taxon>Mammalia</taxon>
        <taxon>Eutheria</taxon>
        <taxon>Laurasiatheria</taxon>
        <taxon>Chiroptera</taxon>
        <taxon>Yinpterochiroptera</taxon>
        <taxon>Pteropodoidea</taxon>
        <taxon>Pteropodidae</taxon>
        <taxon>Pteropodinae</taxon>
        <taxon>Pteropus</taxon>
    </lineage>
</organism>
<dbReference type="AlphaFoldDB" id="L5JVD1"/>
<dbReference type="FunFam" id="3.80.10.10:FF:001438">
    <property type="entry name" value="Uncharacterized protein"/>
    <property type="match status" value="1"/>
</dbReference>
<keyword evidence="27" id="KW-1185">Reference proteome</keyword>
<dbReference type="GO" id="GO:0007155">
    <property type="term" value="P:cell adhesion"/>
    <property type="evidence" value="ECO:0007669"/>
    <property type="project" value="UniProtKB-KW"/>
</dbReference>
<evidence type="ECO:0000256" key="5">
    <source>
        <dbReference type="ARBA" id="ARBA00022525"/>
    </source>
</evidence>
<evidence type="ECO:0000256" key="3">
    <source>
        <dbReference type="ARBA" id="ARBA00005818"/>
    </source>
</evidence>
<reference evidence="27" key="1">
    <citation type="journal article" date="2013" name="Science">
        <title>Comparative analysis of bat genomes provides insight into the evolution of flight and immunity.</title>
        <authorList>
            <person name="Zhang G."/>
            <person name="Cowled C."/>
            <person name="Shi Z."/>
            <person name="Huang Z."/>
            <person name="Bishop-Lilly K.A."/>
            <person name="Fang X."/>
            <person name="Wynne J.W."/>
            <person name="Xiong Z."/>
            <person name="Baker M.L."/>
            <person name="Zhao W."/>
            <person name="Tachedjian M."/>
            <person name="Zhu Y."/>
            <person name="Zhou P."/>
            <person name="Jiang X."/>
            <person name="Ng J."/>
            <person name="Yang L."/>
            <person name="Wu L."/>
            <person name="Xiao J."/>
            <person name="Feng Y."/>
            <person name="Chen Y."/>
            <person name="Sun X."/>
            <person name="Zhang Y."/>
            <person name="Marsh G.A."/>
            <person name="Crameri G."/>
            <person name="Broder C.C."/>
            <person name="Frey K.G."/>
            <person name="Wang L.F."/>
            <person name="Wang J."/>
        </authorList>
    </citation>
    <scope>NUCLEOTIDE SEQUENCE [LARGE SCALE GENOMIC DNA]</scope>
</reference>
<dbReference type="SMART" id="SM00364">
    <property type="entry name" value="LRR_BAC"/>
    <property type="match status" value="7"/>
</dbReference>
<sequence length="738" mass="85480">MKECVLLVFLTLCSAKPLFRPSHMTLKNMMLKDMEDEGDGDTDPDNSLFPARESVNPFFPFDLFPTCPFGCQCYSRVVHCSDLGLSSVPSNIPFDTRMVDLQNNKIKEIKENDFKGLTSLYALILNNNKLTKIHPKAFLTTKKLRRLYLSHNQLNEIPLNLPKSLAELRIHDNKVKKIQKETFKGMNTLHVLEMSANPLDSNGIEPGAFEGVTVFHIRIAEAKLTSIPKELPSTLLELHLDYNKISTVELEDFKRYKDLQRLGLGNNRITDIENGSLANIPRIREIHLENNKLKKIPSGLQELKYLQILVLMKFGSIGVNTSFRQLKSQDDFKVYCQYENYQWDEDYDEEPDDVYQPEFQLRQNVDYGVPFYQHPLGCASECFCPPNFPSSMYCDNRKLQTIPNIPAHIQQVYLQFNEIEAVNTDSFINATHLKEINLSHNKIKSQKIEHGVFAKLSNLVQLHLQHNNLEEFPFPLPKSLERLLLGYNEISRLQTNAMDGLINLTMLDLCYNHLDDPMLQEKHLAKMEKLMQLNLCNNRLESMPPGLPSSLMYLSLENNSISSIPENYFNELPKLHALRMSHNQLQDIPYNIFNLSNLIELNVGHNKLKQAFYIPRNLEHLYLENNEIENINITAMCPSVDPLYYHHLTYIRVDQNKLKEPISSYIFLCFPHIHSIYYGEQRSTNGQTIQLKTQVLGRLQDDADSEEHDDRRESPEQEGTEENVDPHYYGSREWQETI</sequence>
<accession>L5JVD1</accession>
<evidence type="ECO:0000256" key="1">
    <source>
        <dbReference type="ARBA" id="ARBA00004236"/>
    </source>
</evidence>
<evidence type="ECO:0000256" key="9">
    <source>
        <dbReference type="ARBA" id="ARBA00022692"/>
    </source>
</evidence>
<dbReference type="Proteomes" id="UP000010552">
    <property type="component" value="Unassembled WGS sequence"/>
</dbReference>
<comment type="similarity">
    <text evidence="3">Belongs to the small leucine-rich proteoglycan (SLRP) family. SLRP class II subfamily.</text>
</comment>
<evidence type="ECO:0000256" key="2">
    <source>
        <dbReference type="ARBA" id="ARBA00004498"/>
    </source>
</evidence>
<evidence type="ECO:0000256" key="20">
    <source>
        <dbReference type="ARBA" id="ARBA00067218"/>
    </source>
</evidence>
<keyword evidence="6" id="KW-0272">Extracellular matrix</keyword>
<feature type="signal peptide" evidence="24">
    <location>
        <begin position="1"/>
        <end position="15"/>
    </location>
</feature>
<comment type="subcellular location">
    <subcellularLocation>
        <location evidence="1">Cell membrane</location>
    </subcellularLocation>
    <subcellularLocation>
        <location evidence="2">Secreted</location>
        <location evidence="2">Extracellular space</location>
        <location evidence="2">Extracellular matrix</location>
    </subcellularLocation>
</comment>
<dbReference type="FunFam" id="3.80.10.10:FF:000455">
    <property type="entry name" value="Osteomodulin"/>
    <property type="match status" value="1"/>
</dbReference>
<evidence type="ECO:0000313" key="27">
    <source>
        <dbReference type="Proteomes" id="UP000010552"/>
    </source>
</evidence>
<dbReference type="STRING" id="9402.L5JVD1"/>
<evidence type="ECO:0000256" key="11">
    <source>
        <dbReference type="ARBA" id="ARBA00022737"/>
    </source>
</evidence>
<dbReference type="SUPFAM" id="SSF52058">
    <property type="entry name" value="L domain-like"/>
    <property type="match status" value="2"/>
</dbReference>
<dbReference type="Gene3D" id="3.80.10.10">
    <property type="entry name" value="Ribonuclease Inhibitor"/>
    <property type="match status" value="3"/>
</dbReference>
<dbReference type="Pfam" id="PF01462">
    <property type="entry name" value="LRRNT"/>
    <property type="match status" value="2"/>
</dbReference>